<dbReference type="Pfam" id="PF09723">
    <property type="entry name" value="Zn_ribbon_8"/>
    <property type="match status" value="1"/>
</dbReference>
<feature type="domain" description="Putative regulatory protein FmdB zinc ribbon" evidence="2">
    <location>
        <begin position="1"/>
        <end position="41"/>
    </location>
</feature>
<evidence type="ECO:0000313" key="4">
    <source>
        <dbReference type="Proteomes" id="UP001597079"/>
    </source>
</evidence>
<keyword evidence="4" id="KW-1185">Reference proteome</keyword>
<proteinExistence type="predicted"/>
<dbReference type="SMART" id="SM00834">
    <property type="entry name" value="CxxC_CXXC_SSSS"/>
    <property type="match status" value="1"/>
</dbReference>
<evidence type="ECO:0000259" key="2">
    <source>
        <dbReference type="SMART" id="SM00834"/>
    </source>
</evidence>
<dbReference type="RefSeq" id="WP_377943222.1">
    <property type="nucleotide sequence ID" value="NZ_JBHUCX010000028.1"/>
</dbReference>
<dbReference type="NCBIfam" id="TIGR02605">
    <property type="entry name" value="CxxC_CxxC_SSSS"/>
    <property type="match status" value="1"/>
</dbReference>
<accession>A0ABW4JI04</accession>
<name>A0ABW4JI04_9BACL</name>
<comment type="caution">
    <text evidence="3">The sequence shown here is derived from an EMBL/GenBank/DDBJ whole genome shotgun (WGS) entry which is preliminary data.</text>
</comment>
<gene>
    <name evidence="3" type="ORF">ACFSB2_11640</name>
</gene>
<sequence>MPQYEFACHRCGPFSLEMNMADARSTTACPQCQALASRVYARIGFVTTDRTIHRRLDNSGQPKVMAKEALKGTPLRSLHHHHGPARPWQVGH</sequence>
<evidence type="ECO:0000313" key="3">
    <source>
        <dbReference type="EMBL" id="MFD1675348.1"/>
    </source>
</evidence>
<organism evidence="3 4">
    <name type="scientific">Alicyclobacillus fodiniaquatilis</name>
    <dbReference type="NCBI Taxonomy" id="1661150"/>
    <lineage>
        <taxon>Bacteria</taxon>
        <taxon>Bacillati</taxon>
        <taxon>Bacillota</taxon>
        <taxon>Bacilli</taxon>
        <taxon>Bacillales</taxon>
        <taxon>Alicyclobacillaceae</taxon>
        <taxon>Alicyclobacillus</taxon>
    </lineage>
</organism>
<protein>
    <submittedName>
        <fullName evidence="3">FmdB family zinc ribbon protein</fullName>
    </submittedName>
</protein>
<reference evidence="4" key="1">
    <citation type="journal article" date="2019" name="Int. J. Syst. Evol. Microbiol.">
        <title>The Global Catalogue of Microorganisms (GCM) 10K type strain sequencing project: providing services to taxonomists for standard genome sequencing and annotation.</title>
        <authorList>
            <consortium name="The Broad Institute Genomics Platform"/>
            <consortium name="The Broad Institute Genome Sequencing Center for Infectious Disease"/>
            <person name="Wu L."/>
            <person name="Ma J."/>
        </authorList>
    </citation>
    <scope>NUCLEOTIDE SEQUENCE [LARGE SCALE GENOMIC DNA]</scope>
    <source>
        <strain evidence="4">CGMCC 1.12286</strain>
    </source>
</reference>
<evidence type="ECO:0000256" key="1">
    <source>
        <dbReference type="SAM" id="MobiDB-lite"/>
    </source>
</evidence>
<feature type="region of interest" description="Disordered" evidence="1">
    <location>
        <begin position="73"/>
        <end position="92"/>
    </location>
</feature>
<dbReference type="InterPro" id="IPR013429">
    <property type="entry name" value="Regulatory_FmdB_Zinc_ribbon"/>
</dbReference>
<dbReference type="EMBL" id="JBHUCX010000028">
    <property type="protein sequence ID" value="MFD1675348.1"/>
    <property type="molecule type" value="Genomic_DNA"/>
</dbReference>
<dbReference type="Proteomes" id="UP001597079">
    <property type="component" value="Unassembled WGS sequence"/>
</dbReference>